<keyword evidence="2 4" id="KW-0813">Transport</keyword>
<evidence type="ECO:0000313" key="7">
    <source>
        <dbReference type="Proteomes" id="UP000070058"/>
    </source>
</evidence>
<dbReference type="Gene3D" id="3.40.190.10">
    <property type="entry name" value="Periplasmic binding protein-like II"/>
    <property type="match status" value="2"/>
</dbReference>
<dbReference type="EMBL" id="LSZQ01000028">
    <property type="protein sequence ID" value="KXU36826.1"/>
    <property type="molecule type" value="Genomic_DNA"/>
</dbReference>
<evidence type="ECO:0000259" key="5">
    <source>
        <dbReference type="Pfam" id="PF12849"/>
    </source>
</evidence>
<dbReference type="RefSeq" id="WP_082780807.1">
    <property type="nucleotide sequence ID" value="NZ_LSZQ01000028.1"/>
</dbReference>
<dbReference type="Proteomes" id="UP000070058">
    <property type="component" value="Unassembled WGS sequence"/>
</dbReference>
<dbReference type="NCBIfam" id="TIGR02136">
    <property type="entry name" value="ptsS_2"/>
    <property type="match status" value="1"/>
</dbReference>
<dbReference type="GO" id="GO:0042301">
    <property type="term" value="F:phosphate ion binding"/>
    <property type="evidence" value="ECO:0007669"/>
    <property type="project" value="UniProtKB-UniRule"/>
</dbReference>
<evidence type="ECO:0000313" key="6">
    <source>
        <dbReference type="EMBL" id="KXU36826.1"/>
    </source>
</evidence>
<protein>
    <recommendedName>
        <fullName evidence="4">Phosphate-binding protein</fullName>
    </recommendedName>
</protein>
<dbReference type="PANTHER" id="PTHR30570:SF1">
    <property type="entry name" value="PHOSPHATE-BINDING PROTEIN PSTS"/>
    <property type="match status" value="1"/>
</dbReference>
<evidence type="ECO:0000256" key="1">
    <source>
        <dbReference type="ARBA" id="ARBA00008725"/>
    </source>
</evidence>
<dbReference type="SUPFAM" id="SSF53850">
    <property type="entry name" value="Periplasmic binding protein-like II"/>
    <property type="match status" value="1"/>
</dbReference>
<comment type="caution">
    <text evidence="6">The sequence shown here is derived from an EMBL/GenBank/DDBJ whole genome shotgun (WGS) entry which is preliminary data.</text>
</comment>
<feature type="domain" description="PBP" evidence="5">
    <location>
        <begin position="28"/>
        <end position="264"/>
    </location>
</feature>
<dbReference type="CDD" id="cd13653">
    <property type="entry name" value="PBP2_phosphate_like_1"/>
    <property type="match status" value="1"/>
</dbReference>
<keyword evidence="4" id="KW-0592">Phosphate transport</keyword>
<evidence type="ECO:0000256" key="2">
    <source>
        <dbReference type="ARBA" id="ARBA00022448"/>
    </source>
</evidence>
<accession>A0A139SQH2</accession>
<sequence>MKTRFLHGLRPIITTGLALVFGTALHAQKLVIKGSDTLGAKLVPVLAEDYRALHPDVSFEIAAEGSSTGLAALIGGTADIGMSSRRARANEQANGVAKGVTLRPLVVCYDGIALIVNEANPLDSLTKRQVEQIFTGDVRDWAALGGGAASAGPISVYTRNTASGTYADFKDLAMKKRDYAPTSQKLAGNEQIVSEVAHNRNGIGYVGLAYIGAPGIKVVAIEGTRPSKESVLAKAYPYARPNFLYTNGEPEGEAARFIDYVLSEAGQQRVEEIGFVPVR</sequence>
<comment type="similarity">
    <text evidence="1 4">Belongs to the PstS family.</text>
</comment>
<dbReference type="OrthoDB" id="9790048at2"/>
<evidence type="ECO:0000256" key="4">
    <source>
        <dbReference type="RuleBase" id="RU367119"/>
    </source>
</evidence>
<comment type="function">
    <text evidence="4">Involved in the system for phosphate transport across the cytoplasmic membrane.</text>
</comment>
<organism evidence="6 7">
    <name type="scientific">Cephaloticoccus primus</name>
    <dbReference type="NCBI Taxonomy" id="1548207"/>
    <lineage>
        <taxon>Bacteria</taxon>
        <taxon>Pseudomonadati</taxon>
        <taxon>Verrucomicrobiota</taxon>
        <taxon>Opitutia</taxon>
        <taxon>Opitutales</taxon>
        <taxon>Opitutaceae</taxon>
        <taxon>Cephaloticoccus</taxon>
    </lineage>
</organism>
<evidence type="ECO:0000256" key="3">
    <source>
        <dbReference type="ARBA" id="ARBA00022729"/>
    </source>
</evidence>
<dbReference type="Pfam" id="PF12849">
    <property type="entry name" value="PBP_like_2"/>
    <property type="match status" value="1"/>
</dbReference>
<reference evidence="7" key="1">
    <citation type="submission" date="2016-02" db="EMBL/GenBank/DDBJ databases">
        <authorList>
            <person name="Sanders J.G."/>
            <person name="Lin J.Y."/>
            <person name="Wertz J.T."/>
            <person name="Russell J.A."/>
            <person name="Moreau C.S."/>
            <person name="Powell S."/>
        </authorList>
    </citation>
    <scope>NUCLEOTIDE SEQUENCE [LARGE SCALE GENOMIC DNA]</scope>
    <source>
        <strain evidence="7">CAG34</strain>
    </source>
</reference>
<dbReference type="AlphaFoldDB" id="A0A139SQH2"/>
<dbReference type="InterPro" id="IPR011862">
    <property type="entry name" value="Phos-bd"/>
</dbReference>
<dbReference type="InterPro" id="IPR024370">
    <property type="entry name" value="PBP_domain"/>
</dbReference>
<proteinExistence type="inferred from homology"/>
<keyword evidence="7" id="KW-1185">Reference proteome</keyword>
<dbReference type="PANTHER" id="PTHR30570">
    <property type="entry name" value="PERIPLASMIC PHOSPHATE BINDING COMPONENT OF PHOSPHATE ABC TRANSPORTER"/>
    <property type="match status" value="1"/>
</dbReference>
<name>A0A139SQH2_9BACT</name>
<dbReference type="STRING" id="1548207.AXK11_03255"/>
<dbReference type="GO" id="GO:0006817">
    <property type="term" value="P:phosphate ion transport"/>
    <property type="evidence" value="ECO:0007669"/>
    <property type="project" value="UniProtKB-UniRule"/>
</dbReference>
<keyword evidence="3" id="KW-0732">Signal</keyword>
<gene>
    <name evidence="6" type="ORF">AXK11_03255</name>
</gene>
<dbReference type="InterPro" id="IPR050811">
    <property type="entry name" value="Phosphate_ABC_transporter"/>
</dbReference>